<sequence length="533" mass="57554">MKYTFLGKEISGCFTIPSGNITTDIRVLERIAHEIPEIGVLTTKSTGPIPRKGHKEPIFTQYAPGCFMNAVGLTNPGAEVFAGQLASLSLPEDRFLLVSIFGGTIQEYVKVAKTLAPYADGLELNLSCPNAKGFGMAVGQDPVLVREITQAVKEAVSIPIVPKLTPNVPDIKEIAKAAVSGGADALCAINSVGPGYHTVDGHPVLTNTYGGMCGKGILAIGLKSIREITDCVDVPTIACGGINSAQDVKAYQHAGAEIFGIGTSLSGLSTEKLHVFFSALQRDIEQDTDEAVTFIDTPDLSFRKLRLLENQKQADDLSILRFDRDISILPGQFVFIWLPGIGEKPFSVLDDRPLTLSIQRRGCFSEKLCQLDPGAQVYVRGPYGIPVYPQEQQKSMLVCGGCGLAALYHLAKTVSDVEIFMGAKDAQHLFYVEEARQVANVHIATEDGSVGRKGLVTELLNQQLQMQDSKEDLVFFNCGPKGMIEVVTAIEEQYAPRRNIYNSIDYVTKCGVGICGSCATPDGRRLCVDGPFM</sequence>
<comment type="caution">
    <text evidence="3">The sequence shown here is derived from an EMBL/GenBank/DDBJ whole genome shotgun (WGS) entry which is preliminary data.</text>
</comment>
<dbReference type="GO" id="GO:0051537">
    <property type="term" value="F:2 iron, 2 sulfur cluster binding"/>
    <property type="evidence" value="ECO:0007669"/>
    <property type="project" value="InterPro"/>
</dbReference>
<dbReference type="Pfam" id="PF01180">
    <property type="entry name" value="DHO_dh"/>
    <property type="match status" value="1"/>
</dbReference>
<dbReference type="Gene3D" id="3.20.20.70">
    <property type="entry name" value="Aldolase class I"/>
    <property type="match status" value="1"/>
</dbReference>
<dbReference type="SUPFAM" id="SSF63380">
    <property type="entry name" value="Riboflavin synthase domain-like"/>
    <property type="match status" value="1"/>
</dbReference>
<evidence type="ECO:0000313" key="4">
    <source>
        <dbReference type="Proteomes" id="UP000230821"/>
    </source>
</evidence>
<feature type="domain" description="FAD-binding FR-type" evidence="2">
    <location>
        <begin position="300"/>
        <end position="389"/>
    </location>
</feature>
<dbReference type="InterPro" id="IPR017938">
    <property type="entry name" value="Riboflavin_synthase-like_b-brl"/>
</dbReference>
<dbReference type="GO" id="GO:0005737">
    <property type="term" value="C:cytoplasm"/>
    <property type="evidence" value="ECO:0007669"/>
    <property type="project" value="InterPro"/>
</dbReference>
<dbReference type="InterPro" id="IPR039261">
    <property type="entry name" value="FNR_nucleotide-bd"/>
</dbReference>
<evidence type="ECO:0000313" key="3">
    <source>
        <dbReference type="EMBL" id="PIE35633.1"/>
    </source>
</evidence>
<dbReference type="InterPro" id="IPR050353">
    <property type="entry name" value="PyrK_electron_transfer"/>
</dbReference>
<name>A0A2G6KIY5_9BACT</name>
<dbReference type="PANTHER" id="PTHR43513:SF3">
    <property type="entry name" value="DIHYDROOROTATE DEHYDROGENASE B (NAD(+)), ELECTRON TRANSFER SUBUNIT-RELATED"/>
    <property type="match status" value="1"/>
</dbReference>
<dbReference type="PROSITE" id="PS00197">
    <property type="entry name" value="2FE2S_FER_1"/>
    <property type="match status" value="1"/>
</dbReference>
<dbReference type="Gene3D" id="3.40.50.80">
    <property type="entry name" value="Nucleotide-binding domain of ferredoxin-NADP reductase (FNR) module"/>
    <property type="match status" value="1"/>
</dbReference>
<accession>A0A2G6KIY5</accession>
<dbReference type="InterPro" id="IPR017927">
    <property type="entry name" value="FAD-bd_FR_type"/>
</dbReference>
<organism evidence="3 4">
    <name type="scientific">candidate division KSB3 bacterium</name>
    <dbReference type="NCBI Taxonomy" id="2044937"/>
    <lineage>
        <taxon>Bacteria</taxon>
        <taxon>candidate division KSB3</taxon>
    </lineage>
</organism>
<dbReference type="Gene3D" id="2.40.30.10">
    <property type="entry name" value="Translation factors"/>
    <property type="match status" value="1"/>
</dbReference>
<dbReference type="AlphaFoldDB" id="A0A2G6KIY5"/>
<dbReference type="Proteomes" id="UP000230821">
    <property type="component" value="Unassembled WGS sequence"/>
</dbReference>
<evidence type="ECO:0000259" key="2">
    <source>
        <dbReference type="PROSITE" id="PS51384"/>
    </source>
</evidence>
<dbReference type="SUPFAM" id="SSF51395">
    <property type="entry name" value="FMN-linked oxidoreductases"/>
    <property type="match status" value="1"/>
</dbReference>
<reference evidence="3 4" key="1">
    <citation type="submission" date="2017-10" db="EMBL/GenBank/DDBJ databases">
        <title>Novel microbial diversity and functional potential in the marine mammal oral microbiome.</title>
        <authorList>
            <person name="Dudek N.K."/>
            <person name="Sun C.L."/>
            <person name="Burstein D."/>
            <person name="Kantor R.S."/>
            <person name="Aliaga Goltsman D.S."/>
            <person name="Bik E.M."/>
            <person name="Thomas B.C."/>
            <person name="Banfield J.F."/>
            <person name="Relman D.A."/>
        </authorList>
    </citation>
    <scope>NUCLEOTIDE SEQUENCE [LARGE SCALE GENOMIC DNA]</scope>
    <source>
        <strain evidence="3">DOLJORAL78_47_16</strain>
    </source>
</reference>
<dbReference type="EMBL" id="PDSK01000038">
    <property type="protein sequence ID" value="PIE35633.1"/>
    <property type="molecule type" value="Genomic_DNA"/>
</dbReference>
<protein>
    <submittedName>
        <fullName evidence="3">Dihydroorotate dehydrogenase</fullName>
    </submittedName>
</protein>
<evidence type="ECO:0000256" key="1">
    <source>
        <dbReference type="ARBA" id="ARBA00023002"/>
    </source>
</evidence>
<dbReference type="InterPro" id="IPR006058">
    <property type="entry name" value="2Fe2S_fd_BS"/>
</dbReference>
<dbReference type="PROSITE" id="PS51384">
    <property type="entry name" value="FAD_FR"/>
    <property type="match status" value="1"/>
</dbReference>
<dbReference type="InterPro" id="IPR005720">
    <property type="entry name" value="Dihydroorotate_DH_cat"/>
</dbReference>
<dbReference type="PANTHER" id="PTHR43513">
    <property type="entry name" value="DIHYDROOROTATE DEHYDROGENASE B (NAD(+)), ELECTRON TRANSFER SUBUNIT"/>
    <property type="match status" value="1"/>
</dbReference>
<gene>
    <name evidence="3" type="ORF">CSA56_03495</name>
</gene>
<keyword evidence="1" id="KW-0560">Oxidoreductase</keyword>
<dbReference type="GO" id="GO:0016627">
    <property type="term" value="F:oxidoreductase activity, acting on the CH-CH group of donors"/>
    <property type="evidence" value="ECO:0007669"/>
    <property type="project" value="InterPro"/>
</dbReference>
<proteinExistence type="predicted"/>
<dbReference type="InterPro" id="IPR013785">
    <property type="entry name" value="Aldolase_TIM"/>
</dbReference>
<dbReference type="SUPFAM" id="SSF52343">
    <property type="entry name" value="Ferredoxin reductase-like, C-terminal NADP-linked domain"/>
    <property type="match status" value="1"/>
</dbReference>